<name>A0A8J6TRS5_9FIRM</name>
<gene>
    <name evidence="4" type="ORF">H8702_09245</name>
</gene>
<dbReference type="EMBL" id="JACRTL010000005">
    <property type="protein sequence ID" value="MBC8611291.1"/>
    <property type="molecule type" value="Genomic_DNA"/>
</dbReference>
<feature type="domain" description="HIRAN" evidence="3">
    <location>
        <begin position="31"/>
        <end position="90"/>
    </location>
</feature>
<protein>
    <submittedName>
        <fullName evidence="4">HIRAN domain-containing protein</fullName>
    </submittedName>
</protein>
<dbReference type="AlphaFoldDB" id="A0A8J6TRS5"/>
<dbReference type="InterPro" id="IPR014905">
    <property type="entry name" value="HIRAN"/>
</dbReference>
<organism evidence="4 5">
    <name type="scientific">Massiliimalia timonensis</name>
    <dbReference type="NCBI Taxonomy" id="1987501"/>
    <lineage>
        <taxon>Bacteria</taxon>
        <taxon>Bacillati</taxon>
        <taxon>Bacillota</taxon>
        <taxon>Clostridia</taxon>
        <taxon>Eubacteriales</taxon>
        <taxon>Oscillospiraceae</taxon>
        <taxon>Massiliimalia</taxon>
    </lineage>
</organism>
<reference evidence="4" key="1">
    <citation type="submission" date="2020-08" db="EMBL/GenBank/DDBJ databases">
        <title>Genome public.</title>
        <authorList>
            <person name="Liu C."/>
            <person name="Sun Q."/>
        </authorList>
    </citation>
    <scope>NUCLEOTIDE SEQUENCE</scope>
    <source>
        <strain evidence="4">NSJ-15</strain>
    </source>
</reference>
<proteinExistence type="predicted"/>
<evidence type="ECO:0000313" key="5">
    <source>
        <dbReference type="Proteomes" id="UP000632659"/>
    </source>
</evidence>
<accession>A0A8J6TRS5</accession>
<evidence type="ECO:0000313" key="4">
    <source>
        <dbReference type="EMBL" id="MBC8611291.1"/>
    </source>
</evidence>
<keyword evidence="5" id="KW-1185">Reference proteome</keyword>
<keyword evidence="2" id="KW-0378">Hydrolase</keyword>
<dbReference type="Proteomes" id="UP000632659">
    <property type="component" value="Unassembled WGS sequence"/>
</dbReference>
<sequence>MGARGPSAVSLCVRTTGNFICGLARQWICYHDSQAIVIKNTDGVKIGYVPRADNLIFSRLMDAGKLLFGRISYKEMMGKWLKIDIKIYLHES</sequence>
<evidence type="ECO:0000256" key="2">
    <source>
        <dbReference type="ARBA" id="ARBA00022801"/>
    </source>
</evidence>
<dbReference type="GO" id="GO:0016818">
    <property type="term" value="F:hydrolase activity, acting on acid anhydrides, in phosphorus-containing anhydrides"/>
    <property type="evidence" value="ECO:0007669"/>
    <property type="project" value="InterPro"/>
</dbReference>
<dbReference type="Pfam" id="PF08797">
    <property type="entry name" value="HIRAN"/>
    <property type="match status" value="1"/>
</dbReference>
<dbReference type="Gene3D" id="3.30.70.2330">
    <property type="match status" value="1"/>
</dbReference>
<evidence type="ECO:0000256" key="1">
    <source>
        <dbReference type="ARBA" id="ARBA00022723"/>
    </source>
</evidence>
<dbReference type="GO" id="GO:0003676">
    <property type="term" value="F:nucleic acid binding"/>
    <property type="evidence" value="ECO:0007669"/>
    <property type="project" value="InterPro"/>
</dbReference>
<evidence type="ECO:0000259" key="3">
    <source>
        <dbReference type="Pfam" id="PF08797"/>
    </source>
</evidence>
<comment type="caution">
    <text evidence="4">The sequence shown here is derived from an EMBL/GenBank/DDBJ whole genome shotgun (WGS) entry which is preliminary data.</text>
</comment>
<dbReference type="GO" id="GO:0008270">
    <property type="term" value="F:zinc ion binding"/>
    <property type="evidence" value="ECO:0007669"/>
    <property type="project" value="InterPro"/>
</dbReference>
<keyword evidence="1" id="KW-0479">Metal-binding</keyword>
<dbReference type="OrthoDB" id="1650885at2"/>